<keyword evidence="3" id="KW-1185">Reference proteome</keyword>
<evidence type="ECO:0000256" key="1">
    <source>
        <dbReference type="SAM" id="MobiDB-lite"/>
    </source>
</evidence>
<feature type="region of interest" description="Disordered" evidence="1">
    <location>
        <begin position="189"/>
        <end position="251"/>
    </location>
</feature>
<protein>
    <submittedName>
        <fullName evidence="2">HHR100Cp</fullName>
    </submittedName>
</protein>
<dbReference type="STRING" id="45286.A0A0X8HWR7"/>
<gene>
    <name evidence="2" type="ORF">AW171_hschr84928</name>
</gene>
<dbReference type="Proteomes" id="UP000243052">
    <property type="component" value="Chromosome viii"/>
</dbReference>
<sequence>MAIRHFKRKLEAAEISSSDSEEGEPPVPKISESLPASDDQDQNNEEGSSASNSSGEASEGSSSDYEEVVFHRPVFLKKSQKDLANATSNDTQSTTTPTTALDRAKYFNDVNERSKALNVLSATYGTNNELLQQILNLDDNDNLNEKEREQELWLERKKLRKKRLREIELQKQKELEEYEANKLLNDELEASDGIPTEKTAITSQREQNRSKGNKTRFNSDHKDYKPSKARDFKLKDSISSEDTPSNEYSII</sequence>
<dbReference type="EMBL" id="CP014248">
    <property type="protein sequence ID" value="AMD22869.1"/>
    <property type="molecule type" value="Genomic_DNA"/>
</dbReference>
<feature type="compositionally biased region" description="Low complexity" evidence="1">
    <location>
        <begin position="45"/>
        <end position="63"/>
    </location>
</feature>
<dbReference type="GeneID" id="28726234"/>
<evidence type="ECO:0000313" key="2">
    <source>
        <dbReference type="EMBL" id="AMD22869.1"/>
    </source>
</evidence>
<feature type="region of interest" description="Disordered" evidence="1">
    <location>
        <begin position="1"/>
        <end position="65"/>
    </location>
</feature>
<accession>A0A0X8HWR7</accession>
<reference evidence="2 3" key="1">
    <citation type="submission" date="2016-01" db="EMBL/GenBank/DDBJ databases">
        <title>Genome sequence of the yeast Holleya sinecauda.</title>
        <authorList>
            <person name="Dietrich F.S."/>
        </authorList>
    </citation>
    <scope>NUCLEOTIDE SEQUENCE [LARGE SCALE GENOMIC DNA]</scope>
    <source>
        <strain evidence="2 3">ATCC 58844</strain>
    </source>
</reference>
<dbReference type="AlphaFoldDB" id="A0A0X8HWR7"/>
<dbReference type="RefSeq" id="XP_017989865.1">
    <property type="nucleotide sequence ID" value="XM_018134376.1"/>
</dbReference>
<feature type="compositionally biased region" description="Basic and acidic residues" evidence="1">
    <location>
        <begin position="217"/>
        <end position="238"/>
    </location>
</feature>
<feature type="compositionally biased region" description="Polar residues" evidence="1">
    <location>
        <begin position="240"/>
        <end position="251"/>
    </location>
</feature>
<evidence type="ECO:0000313" key="3">
    <source>
        <dbReference type="Proteomes" id="UP000243052"/>
    </source>
</evidence>
<name>A0A0X8HWR7_9SACH</name>
<proteinExistence type="predicted"/>
<organism evidence="2 3">
    <name type="scientific">Eremothecium sinecaudum</name>
    <dbReference type="NCBI Taxonomy" id="45286"/>
    <lineage>
        <taxon>Eukaryota</taxon>
        <taxon>Fungi</taxon>
        <taxon>Dikarya</taxon>
        <taxon>Ascomycota</taxon>
        <taxon>Saccharomycotina</taxon>
        <taxon>Saccharomycetes</taxon>
        <taxon>Saccharomycetales</taxon>
        <taxon>Saccharomycetaceae</taxon>
        <taxon>Eremothecium</taxon>
    </lineage>
</organism>